<accession>A0A5P2BMX6</accession>
<dbReference type="InterPro" id="IPR036412">
    <property type="entry name" value="HAD-like_sf"/>
</dbReference>
<dbReference type="InterPro" id="IPR023214">
    <property type="entry name" value="HAD_sf"/>
</dbReference>
<name>A0A5P2BMX6_STRVZ</name>
<gene>
    <name evidence="1" type="ORF">DEJ47_35720</name>
</gene>
<dbReference type="GO" id="GO:0016787">
    <property type="term" value="F:hydrolase activity"/>
    <property type="evidence" value="ECO:0007669"/>
    <property type="project" value="UniProtKB-KW"/>
</dbReference>
<evidence type="ECO:0000313" key="1">
    <source>
        <dbReference type="EMBL" id="QES31058.1"/>
    </source>
</evidence>
<dbReference type="SUPFAM" id="SSF56784">
    <property type="entry name" value="HAD-like"/>
    <property type="match status" value="1"/>
</dbReference>
<proteinExistence type="predicted"/>
<organism evidence="1 2">
    <name type="scientific">Streptomyces venezuelae</name>
    <dbReference type="NCBI Taxonomy" id="54571"/>
    <lineage>
        <taxon>Bacteria</taxon>
        <taxon>Bacillati</taxon>
        <taxon>Actinomycetota</taxon>
        <taxon>Actinomycetes</taxon>
        <taxon>Kitasatosporales</taxon>
        <taxon>Streptomycetaceae</taxon>
        <taxon>Streptomyces</taxon>
    </lineage>
</organism>
<dbReference type="OrthoDB" id="9797415at2"/>
<keyword evidence="2" id="KW-1185">Reference proteome</keyword>
<dbReference type="CDD" id="cd02603">
    <property type="entry name" value="HAD_sEH-N_like"/>
    <property type="match status" value="1"/>
</dbReference>
<evidence type="ECO:0000313" key="2">
    <source>
        <dbReference type="Proteomes" id="UP000323046"/>
    </source>
</evidence>
<dbReference type="InterPro" id="IPR006439">
    <property type="entry name" value="HAD-SF_hydro_IA"/>
</dbReference>
<keyword evidence="1" id="KW-0378">Hydrolase</keyword>
<dbReference type="RefSeq" id="WP_150175250.1">
    <property type="nucleotide sequence ID" value="NZ_CP029193.1"/>
</dbReference>
<protein>
    <submittedName>
        <fullName evidence="1">HAD family hydrolase</fullName>
    </submittedName>
</protein>
<dbReference type="NCBIfam" id="TIGR01509">
    <property type="entry name" value="HAD-SF-IA-v3"/>
    <property type="match status" value="1"/>
</dbReference>
<dbReference type="AlphaFoldDB" id="A0A5P2BMX6"/>
<dbReference type="SFLD" id="SFLDS00003">
    <property type="entry name" value="Haloacid_Dehalogenase"/>
    <property type="match status" value="1"/>
</dbReference>
<dbReference type="EMBL" id="CP029193">
    <property type="protein sequence ID" value="QES31058.1"/>
    <property type="molecule type" value="Genomic_DNA"/>
</dbReference>
<dbReference type="Proteomes" id="UP000323046">
    <property type="component" value="Chromosome"/>
</dbReference>
<sequence>MNNPHRPLDAASDVVLFDMFGVIARHQSEAGKERLAALAGGPAPAFWDAYWGLRQPYDRGDVNGVAYWKRVADALGTAFDEARVARLIEADLASWSAVDDTMVTLVEELTAAGQPVALLSNIPEELAAHYEERHSWLKHFQVCAFSCRIGHAKPEPGAYRWCLEALGAEPGRVLFVDDREENIRAAEAVGVRGHLFTTPARLREVLRLSA</sequence>
<dbReference type="SFLD" id="SFLDG01129">
    <property type="entry name" value="C1.5:_HAD__Beta-PGM__Phosphata"/>
    <property type="match status" value="1"/>
</dbReference>
<dbReference type="PANTHER" id="PTHR43611">
    <property type="entry name" value="ALPHA-D-GLUCOSE 1-PHOSPHATE PHOSPHATASE"/>
    <property type="match status" value="1"/>
</dbReference>
<dbReference type="PANTHER" id="PTHR43611:SF3">
    <property type="entry name" value="FLAVIN MONONUCLEOTIDE HYDROLASE 1, CHLOROPLATIC"/>
    <property type="match status" value="1"/>
</dbReference>
<reference evidence="1 2" key="1">
    <citation type="submission" date="2018-05" db="EMBL/GenBank/DDBJ databases">
        <title>Streptomyces venezuelae.</title>
        <authorList>
            <person name="Kim W."/>
            <person name="Lee N."/>
            <person name="Cho B.-K."/>
        </authorList>
    </citation>
    <scope>NUCLEOTIDE SEQUENCE [LARGE SCALE GENOMIC DNA]</scope>
    <source>
        <strain evidence="1 2">ATCC 14583</strain>
    </source>
</reference>
<dbReference type="Gene3D" id="3.40.50.1000">
    <property type="entry name" value="HAD superfamily/HAD-like"/>
    <property type="match status" value="1"/>
</dbReference>
<dbReference type="Pfam" id="PF00702">
    <property type="entry name" value="Hydrolase"/>
    <property type="match status" value="1"/>
</dbReference>